<dbReference type="Gene3D" id="3.40.50.720">
    <property type="entry name" value="NAD(P)-binding Rossmann-like Domain"/>
    <property type="match status" value="1"/>
</dbReference>
<dbReference type="RefSeq" id="WP_344076487.1">
    <property type="nucleotide sequence ID" value="NZ_BAAALS010000002.1"/>
</dbReference>
<dbReference type="SUPFAM" id="SSF51735">
    <property type="entry name" value="NAD(P)-binding Rossmann-fold domains"/>
    <property type="match status" value="1"/>
</dbReference>
<dbReference type="PANTHER" id="PTHR43377">
    <property type="entry name" value="BILIVERDIN REDUCTASE A"/>
    <property type="match status" value="1"/>
</dbReference>
<dbReference type="Gene3D" id="3.30.360.10">
    <property type="entry name" value="Dihydrodipicolinate Reductase, domain 2"/>
    <property type="match status" value="1"/>
</dbReference>
<evidence type="ECO:0000259" key="1">
    <source>
        <dbReference type="Pfam" id="PF01408"/>
    </source>
</evidence>
<proteinExistence type="predicted"/>
<dbReference type="InterPro" id="IPR036291">
    <property type="entry name" value="NAD(P)-bd_dom_sf"/>
</dbReference>
<dbReference type="Proteomes" id="UP001500655">
    <property type="component" value="Unassembled WGS sequence"/>
</dbReference>
<name>A0ABN2JSY7_9ACTN</name>
<reference evidence="3 4" key="1">
    <citation type="journal article" date="2019" name="Int. J. Syst. Evol. Microbiol.">
        <title>The Global Catalogue of Microorganisms (GCM) 10K type strain sequencing project: providing services to taxonomists for standard genome sequencing and annotation.</title>
        <authorList>
            <consortium name="The Broad Institute Genomics Platform"/>
            <consortium name="The Broad Institute Genome Sequencing Center for Infectious Disease"/>
            <person name="Wu L."/>
            <person name="Ma J."/>
        </authorList>
    </citation>
    <scope>NUCLEOTIDE SEQUENCE [LARGE SCALE GENOMIC DNA]</scope>
    <source>
        <strain evidence="3 4">JCM 13249</strain>
    </source>
</reference>
<dbReference type="InterPro" id="IPR055170">
    <property type="entry name" value="GFO_IDH_MocA-like_dom"/>
</dbReference>
<evidence type="ECO:0000313" key="3">
    <source>
        <dbReference type="EMBL" id="GAA1738100.1"/>
    </source>
</evidence>
<dbReference type="SUPFAM" id="SSF55347">
    <property type="entry name" value="Glyceraldehyde-3-phosphate dehydrogenase-like, C-terminal domain"/>
    <property type="match status" value="1"/>
</dbReference>
<comment type="caution">
    <text evidence="3">The sequence shown here is derived from an EMBL/GenBank/DDBJ whole genome shotgun (WGS) entry which is preliminary data.</text>
</comment>
<keyword evidence="4" id="KW-1185">Reference proteome</keyword>
<evidence type="ECO:0000313" key="4">
    <source>
        <dbReference type="Proteomes" id="UP001500655"/>
    </source>
</evidence>
<dbReference type="EMBL" id="BAAALS010000002">
    <property type="protein sequence ID" value="GAA1738100.1"/>
    <property type="molecule type" value="Genomic_DNA"/>
</dbReference>
<protein>
    <submittedName>
        <fullName evidence="3">Gfo/Idh/MocA family oxidoreductase</fullName>
    </submittedName>
</protein>
<gene>
    <name evidence="3" type="ORF">GCM10009681_05980</name>
</gene>
<accession>A0ABN2JSY7</accession>
<sequence length="325" mass="34348">MSGLHIGVSGVGSIGLRHTRLLAELPGVAVTVFDSAPERLNLPPGVRLAPDFAALLAAGLDGLVVATPDAAHAEQSIAACERGIAVLVEKPVADSVAAATEVARVAARTGVGVLVGYVLRHYRVLAQVRELLADGAVGTPVSLHVTLGAYETLRLARNRFRDEDRFRLPYDYSHEWDYLQWLLGPITGVAAVARLAGDRPLRQDPNVIDGVLTLAGGATGTFHLDYVAEGVGRRLEVVGDRGALWADLTKGQVRVRAHASSLASEYDCAEHRDEAFTRQLTHFLDVVRGQAEPLVNVADGVRALAVADAVVVACEQSGWAAVAAA</sequence>
<dbReference type="InterPro" id="IPR051450">
    <property type="entry name" value="Gfo/Idh/MocA_Oxidoreductases"/>
</dbReference>
<organism evidence="3 4">
    <name type="scientific">Luedemannella helvata</name>
    <dbReference type="NCBI Taxonomy" id="349315"/>
    <lineage>
        <taxon>Bacteria</taxon>
        <taxon>Bacillati</taxon>
        <taxon>Actinomycetota</taxon>
        <taxon>Actinomycetes</taxon>
        <taxon>Micromonosporales</taxon>
        <taxon>Micromonosporaceae</taxon>
        <taxon>Luedemannella</taxon>
    </lineage>
</organism>
<dbReference type="Pfam" id="PF01408">
    <property type="entry name" value="GFO_IDH_MocA"/>
    <property type="match status" value="1"/>
</dbReference>
<feature type="domain" description="Gfo/Idh/MocA-like oxidoreductase N-terminal" evidence="1">
    <location>
        <begin position="5"/>
        <end position="117"/>
    </location>
</feature>
<evidence type="ECO:0000259" key="2">
    <source>
        <dbReference type="Pfam" id="PF22725"/>
    </source>
</evidence>
<dbReference type="PANTHER" id="PTHR43377:SF8">
    <property type="entry name" value="BLR3664 PROTEIN"/>
    <property type="match status" value="1"/>
</dbReference>
<feature type="domain" description="GFO/IDH/MocA-like oxidoreductase" evidence="2">
    <location>
        <begin position="126"/>
        <end position="244"/>
    </location>
</feature>
<dbReference type="Pfam" id="PF22725">
    <property type="entry name" value="GFO_IDH_MocA_C3"/>
    <property type="match status" value="1"/>
</dbReference>
<dbReference type="InterPro" id="IPR000683">
    <property type="entry name" value="Gfo/Idh/MocA-like_OxRdtase_N"/>
</dbReference>